<sequence>MNRDQLESTFDQQAGTYDQQWAKLAPFRDGIHLLMASVFSRLPRDARMLCVGAGTGAEIHFLAERFPAWTFVAVEPSSGMVDTARARAGQHGYLDRCTFHTGYLDSLPAGGPFDCASSLLVSQFLLDRDERRDFFRVIATRLKPGGILASSDLSADTEGPHYASLLEVWLRTMAAADLSPERVQQMRDAYKRDVAILPGASVEALITSAGFDAPVQFYQAGLIHAWYCQRLQTDA</sequence>
<dbReference type="GO" id="GO:0032259">
    <property type="term" value="P:methylation"/>
    <property type="evidence" value="ECO:0007669"/>
    <property type="project" value="UniProtKB-KW"/>
</dbReference>
<keyword evidence="3" id="KW-0489">Methyltransferase</keyword>
<reference evidence="3 4" key="1">
    <citation type="submission" date="2023-10" db="EMBL/GenBank/DDBJ databases">
        <title>Bacteria for the degradation of biodegradable plastic PBAT(Polybutylene adipate terephthalate).</title>
        <authorList>
            <person name="Weon H.-Y."/>
            <person name="Yeon J."/>
        </authorList>
    </citation>
    <scope>NUCLEOTIDE SEQUENCE [LARGE SCALE GENOMIC DNA]</scope>
    <source>
        <strain evidence="3 4">SBD 7-3</strain>
    </source>
</reference>
<protein>
    <submittedName>
        <fullName evidence="3">Class I SAM-dependent methyltransferase</fullName>
        <ecNumber evidence="3">2.1.-.-</ecNumber>
    </submittedName>
</protein>
<dbReference type="Proteomes" id="UP001303946">
    <property type="component" value="Chromosome"/>
</dbReference>
<dbReference type="SUPFAM" id="SSF53335">
    <property type="entry name" value="S-adenosyl-L-methionine-dependent methyltransferases"/>
    <property type="match status" value="1"/>
</dbReference>
<evidence type="ECO:0000256" key="1">
    <source>
        <dbReference type="ARBA" id="ARBA00022679"/>
    </source>
</evidence>
<proteinExistence type="predicted"/>
<keyword evidence="4" id="KW-1185">Reference proteome</keyword>
<dbReference type="Pfam" id="PF13649">
    <property type="entry name" value="Methyltransf_25"/>
    <property type="match status" value="1"/>
</dbReference>
<gene>
    <name evidence="3" type="ORF">RXV79_23090</name>
</gene>
<dbReference type="GO" id="GO:0008168">
    <property type="term" value="F:methyltransferase activity"/>
    <property type="evidence" value="ECO:0007669"/>
    <property type="project" value="UniProtKB-KW"/>
</dbReference>
<accession>A0ABZ0CS25</accession>
<evidence type="ECO:0000313" key="4">
    <source>
        <dbReference type="Proteomes" id="UP001303946"/>
    </source>
</evidence>
<dbReference type="RefSeq" id="WP_316700435.1">
    <property type="nucleotide sequence ID" value="NZ_CP136336.1"/>
</dbReference>
<dbReference type="EMBL" id="CP136336">
    <property type="protein sequence ID" value="WOB07780.1"/>
    <property type="molecule type" value="Genomic_DNA"/>
</dbReference>
<organism evidence="3 4">
    <name type="scientific">Piscinibacter gummiphilus</name>
    <dbReference type="NCBI Taxonomy" id="946333"/>
    <lineage>
        <taxon>Bacteria</taxon>
        <taxon>Pseudomonadati</taxon>
        <taxon>Pseudomonadota</taxon>
        <taxon>Betaproteobacteria</taxon>
        <taxon>Burkholderiales</taxon>
        <taxon>Sphaerotilaceae</taxon>
        <taxon>Piscinibacter</taxon>
    </lineage>
</organism>
<dbReference type="InterPro" id="IPR041698">
    <property type="entry name" value="Methyltransf_25"/>
</dbReference>
<keyword evidence="1 3" id="KW-0808">Transferase</keyword>
<dbReference type="Gene3D" id="3.40.50.150">
    <property type="entry name" value="Vaccinia Virus protein VP39"/>
    <property type="match status" value="1"/>
</dbReference>
<dbReference type="CDD" id="cd02440">
    <property type="entry name" value="AdoMet_MTases"/>
    <property type="match status" value="1"/>
</dbReference>
<dbReference type="EC" id="2.1.-.-" evidence="3"/>
<dbReference type="InterPro" id="IPR029063">
    <property type="entry name" value="SAM-dependent_MTases_sf"/>
</dbReference>
<evidence type="ECO:0000259" key="2">
    <source>
        <dbReference type="Pfam" id="PF13649"/>
    </source>
</evidence>
<feature type="domain" description="Methyltransferase" evidence="2">
    <location>
        <begin position="49"/>
        <end position="146"/>
    </location>
</feature>
<name>A0ABZ0CS25_9BURK</name>
<evidence type="ECO:0000313" key="3">
    <source>
        <dbReference type="EMBL" id="WOB07780.1"/>
    </source>
</evidence>
<dbReference type="PANTHER" id="PTHR43861">
    <property type="entry name" value="TRANS-ACONITATE 2-METHYLTRANSFERASE-RELATED"/>
    <property type="match status" value="1"/>
</dbReference>